<evidence type="ECO:0000256" key="3">
    <source>
        <dbReference type="ARBA" id="ARBA00022692"/>
    </source>
</evidence>
<gene>
    <name evidence="9" type="ORF">KHQ06_13560</name>
</gene>
<dbReference type="EMBL" id="CP074371">
    <property type="protein sequence ID" value="QVI24866.1"/>
    <property type="molecule type" value="Genomic_DNA"/>
</dbReference>
<name>A0ABX8CY79_9NOCA</name>
<keyword evidence="4 7" id="KW-1133">Transmembrane helix</keyword>
<evidence type="ECO:0000256" key="5">
    <source>
        <dbReference type="ARBA" id="ARBA00023136"/>
    </source>
</evidence>
<accession>A0ABX8CY79</accession>
<reference evidence="9 10" key="1">
    <citation type="submission" date="2021-04" db="EMBL/GenBank/DDBJ databases">
        <title>Nocardia tengchongensis.</title>
        <authorList>
            <person name="Zhuang k."/>
            <person name="Ran Y."/>
            <person name="Li W."/>
        </authorList>
    </citation>
    <scope>NUCLEOTIDE SEQUENCE [LARGE SCALE GENOMIC DNA]</scope>
    <source>
        <strain evidence="9 10">CFH S0057</strain>
    </source>
</reference>
<evidence type="ECO:0000313" key="10">
    <source>
        <dbReference type="Proteomes" id="UP000683310"/>
    </source>
</evidence>
<evidence type="ECO:0000256" key="2">
    <source>
        <dbReference type="ARBA" id="ARBA00022475"/>
    </source>
</evidence>
<protein>
    <submittedName>
        <fullName evidence="9">FUSC family protein</fullName>
    </submittedName>
</protein>
<evidence type="ECO:0000256" key="1">
    <source>
        <dbReference type="ARBA" id="ARBA00004651"/>
    </source>
</evidence>
<dbReference type="Pfam" id="PF13515">
    <property type="entry name" value="FUSC_2"/>
    <property type="match status" value="1"/>
</dbReference>
<keyword evidence="3 7" id="KW-0812">Transmembrane</keyword>
<keyword evidence="10" id="KW-1185">Reference proteome</keyword>
<feature type="transmembrane region" description="Helical" evidence="7">
    <location>
        <begin position="300"/>
        <end position="318"/>
    </location>
</feature>
<comment type="similarity">
    <text evidence="6">Belongs to the YccS/YhfK family.</text>
</comment>
<dbReference type="PANTHER" id="PTHR30509">
    <property type="entry name" value="P-HYDROXYBENZOIC ACID EFFLUX PUMP SUBUNIT-RELATED"/>
    <property type="match status" value="1"/>
</dbReference>
<dbReference type="Proteomes" id="UP000683310">
    <property type="component" value="Chromosome"/>
</dbReference>
<evidence type="ECO:0000256" key="7">
    <source>
        <dbReference type="SAM" id="Phobius"/>
    </source>
</evidence>
<feature type="transmembrane region" description="Helical" evidence="7">
    <location>
        <begin position="36"/>
        <end position="54"/>
    </location>
</feature>
<feature type="transmembrane region" description="Helical" evidence="7">
    <location>
        <begin position="211"/>
        <end position="232"/>
    </location>
</feature>
<feature type="transmembrane region" description="Helical" evidence="7">
    <location>
        <begin position="278"/>
        <end position="295"/>
    </location>
</feature>
<feature type="domain" description="Integral membrane bound transporter" evidence="8">
    <location>
        <begin position="222"/>
        <end position="343"/>
    </location>
</feature>
<evidence type="ECO:0000259" key="8">
    <source>
        <dbReference type="Pfam" id="PF13515"/>
    </source>
</evidence>
<feature type="transmembrane region" description="Helical" evidence="7">
    <location>
        <begin position="330"/>
        <end position="347"/>
    </location>
</feature>
<evidence type="ECO:0000256" key="4">
    <source>
        <dbReference type="ARBA" id="ARBA00022989"/>
    </source>
</evidence>
<organism evidence="9 10">
    <name type="scientific">Nocardia tengchongensis</name>
    <dbReference type="NCBI Taxonomy" id="2055889"/>
    <lineage>
        <taxon>Bacteria</taxon>
        <taxon>Bacillati</taxon>
        <taxon>Actinomycetota</taxon>
        <taxon>Actinomycetes</taxon>
        <taxon>Mycobacteriales</taxon>
        <taxon>Nocardiaceae</taxon>
        <taxon>Nocardia</taxon>
    </lineage>
</organism>
<evidence type="ECO:0000313" key="9">
    <source>
        <dbReference type="EMBL" id="QVI24866.1"/>
    </source>
</evidence>
<sequence length="367" mass="37651">MLVLARRTDMLVFAAFGSFVGMYGRGHIRGSRVRQQLVAATVLGTGVVIGSVLARTHARPFTLVIVETVFAALASLVADRAGLHPAGPFFGLFALGAVAAIPPSTGTPLAGLSLYTATAALCVALGALHSDSGGASTQTAPPAGPAVACAAQPEETLRGARQEATARTAQQKLAGHTAQQTTTAGGAQRAAVASTGQRVFTREELWHAGRYALAVALAGAGGVALGVAHANWAMAAAAVPLAAVDSRGRVLRGVERVAGTFIGLCASALVLLPHPPPWLLGVSVLLLLFPTELFMARNYALALGFFTPLIMVMTELAAPADPVRLLLDRGTDTVLGVTVGVAVAVLTRPRTPDTLAQFRVRTARLAP</sequence>
<dbReference type="PANTHER" id="PTHR30509:SF9">
    <property type="entry name" value="MULTIDRUG RESISTANCE PROTEIN MDTO"/>
    <property type="match status" value="1"/>
</dbReference>
<keyword evidence="5 7" id="KW-0472">Membrane</keyword>
<proteinExistence type="inferred from homology"/>
<evidence type="ECO:0000256" key="6">
    <source>
        <dbReference type="ARBA" id="ARBA00043993"/>
    </source>
</evidence>
<dbReference type="InterPro" id="IPR049453">
    <property type="entry name" value="Memb_transporter_dom"/>
</dbReference>
<keyword evidence="2" id="KW-1003">Cell membrane</keyword>
<comment type="subcellular location">
    <subcellularLocation>
        <location evidence="1">Cell membrane</location>
        <topology evidence="1">Multi-pass membrane protein</topology>
    </subcellularLocation>
</comment>
<feature type="transmembrane region" description="Helical" evidence="7">
    <location>
        <begin position="61"/>
        <end position="78"/>
    </location>
</feature>